<dbReference type="Proteomes" id="UP000568888">
    <property type="component" value="Unassembled WGS sequence"/>
</dbReference>
<dbReference type="Pfam" id="PF03860">
    <property type="entry name" value="Csp"/>
    <property type="match status" value="1"/>
</dbReference>
<reference evidence="1" key="2">
    <citation type="journal article" date="2021" name="Int. J. Syst. Evol. Microbiol.">
        <title>Geomonas silvestris sp. nov., Geomonas paludis sp. nov. and Geomonas limicola sp. nov., isolated from terrestrial environments, and emended description of the genus Geomonas.</title>
        <authorList>
            <person name="Itoh H."/>
            <person name="Xu Z."/>
            <person name="Masuda Y."/>
            <person name="Ushijima N."/>
            <person name="Hayakawa C."/>
            <person name="Shiratori Y."/>
            <person name="Senoo K."/>
        </authorList>
    </citation>
    <scope>NUCLEOTIDE SEQUENCE</scope>
    <source>
        <strain evidence="1">Red736</strain>
    </source>
</reference>
<gene>
    <name evidence="1" type="ORF">GMPD_37360</name>
    <name evidence="2" type="ORF">M1B72_01245</name>
</gene>
<evidence type="ECO:0000313" key="1">
    <source>
        <dbReference type="EMBL" id="GFO65817.1"/>
    </source>
</evidence>
<organism evidence="1 3">
    <name type="scientific">Geomonas paludis</name>
    <dbReference type="NCBI Taxonomy" id="2740185"/>
    <lineage>
        <taxon>Bacteria</taxon>
        <taxon>Pseudomonadati</taxon>
        <taxon>Thermodesulfobacteriota</taxon>
        <taxon>Desulfuromonadia</taxon>
        <taxon>Geobacterales</taxon>
        <taxon>Geobacteraceae</taxon>
        <taxon>Geomonas</taxon>
    </lineage>
</organism>
<reference evidence="3" key="1">
    <citation type="submission" date="2020-06" db="EMBL/GenBank/DDBJ databases">
        <title>Draft genomic sequecing of Geomonas sp. Red736.</title>
        <authorList>
            <person name="Itoh H."/>
            <person name="Xu Z.X."/>
            <person name="Ushijima N."/>
            <person name="Masuda Y."/>
            <person name="Shiratori Y."/>
            <person name="Senoo K."/>
        </authorList>
    </citation>
    <scope>NUCLEOTIDE SEQUENCE [LARGE SCALE GENOMIC DNA]</scope>
    <source>
        <strain evidence="3">Red736</strain>
    </source>
</reference>
<evidence type="ECO:0000313" key="3">
    <source>
        <dbReference type="Proteomes" id="UP000568888"/>
    </source>
</evidence>
<dbReference type="InterPro" id="IPR005560">
    <property type="entry name" value="Csp_YhjQ"/>
</dbReference>
<protein>
    <submittedName>
        <fullName evidence="2">Four-helix bundle copper-binding protein</fullName>
    </submittedName>
</protein>
<sequence>MKTTEMFAAHPRKLTMDITAITECINSLVECADVCTCCADACLGEQMVQDLTKCIRLNLDCADICQTTARILARQTDTVPQLLRTQLESCAVACRLCMQECEVHSEMHQHCRICRASCQNCEKICQDLISRLSEGTRTTFL</sequence>
<dbReference type="PANTHER" id="PTHR37310:SF1">
    <property type="entry name" value="CYTOPLASMIC PROTEIN"/>
    <property type="match status" value="1"/>
</dbReference>
<keyword evidence="4" id="KW-1185">Reference proteome</keyword>
<dbReference type="EMBL" id="BLXY01000012">
    <property type="protein sequence ID" value="GFO65817.1"/>
    <property type="molecule type" value="Genomic_DNA"/>
</dbReference>
<dbReference type="AlphaFoldDB" id="A0A6V8N1N5"/>
<reference evidence="2" key="3">
    <citation type="submission" date="2022-04" db="EMBL/GenBank/DDBJ databases">
        <authorList>
            <person name="Liu G."/>
        </authorList>
    </citation>
    <scope>NUCLEOTIDE SEQUENCE</scope>
    <source>
        <strain evidence="2">RG22</strain>
    </source>
</reference>
<dbReference type="PANTHER" id="PTHR37310">
    <property type="entry name" value="CYTOPLASMIC PROTEIN-RELATED"/>
    <property type="match status" value="1"/>
</dbReference>
<name>A0A6V8N1N5_9BACT</name>
<evidence type="ECO:0000313" key="2">
    <source>
        <dbReference type="EMBL" id="UPU36358.1"/>
    </source>
</evidence>
<dbReference type="RefSeq" id="WP_183350232.1">
    <property type="nucleotide sequence ID" value="NZ_BLXY01000012.1"/>
</dbReference>
<evidence type="ECO:0000313" key="4">
    <source>
        <dbReference type="Proteomes" id="UP000831485"/>
    </source>
</evidence>
<dbReference type="Gene3D" id="1.20.1270.360">
    <property type="match status" value="1"/>
</dbReference>
<dbReference type="CDD" id="cd08026">
    <property type="entry name" value="DUF326"/>
    <property type="match status" value="1"/>
</dbReference>
<accession>A0A6V8N1N5</accession>
<dbReference type="InterPro" id="IPR044543">
    <property type="entry name" value="YHJQ-like"/>
</dbReference>
<proteinExistence type="predicted"/>
<dbReference type="EMBL" id="CP096574">
    <property type="protein sequence ID" value="UPU36358.1"/>
    <property type="molecule type" value="Genomic_DNA"/>
</dbReference>
<dbReference type="Proteomes" id="UP000831485">
    <property type="component" value="Chromosome"/>
</dbReference>